<dbReference type="Proteomes" id="UP000254651">
    <property type="component" value="Unassembled WGS sequence"/>
</dbReference>
<dbReference type="EMBL" id="UGQS01000001">
    <property type="protein sequence ID" value="STZ75732.1"/>
    <property type="molecule type" value="Genomic_DNA"/>
</dbReference>
<keyword evidence="1" id="KW-0472">Membrane</keyword>
<evidence type="ECO:0000313" key="3">
    <source>
        <dbReference type="Proteomes" id="UP000254651"/>
    </source>
</evidence>
<proteinExistence type="predicted"/>
<sequence>MLDQFLKDMWDILRLRYRNPEEYRYSPAVAAAVVLLLGVINAAGMSALFGNSTAAIVFAVLLTALKWRVLAHMMRAVLRRSGAGDLPLVWFTLLSEALMIPMLLVMYVPQLSPVGLFWQVWTFWVQAIGFMKMGNVSGWKVMLGYIAYFIGTLLAGTVLLLAFVQFGWLDAELLNQRLESIMGAAQ</sequence>
<evidence type="ECO:0000256" key="1">
    <source>
        <dbReference type="SAM" id="Phobius"/>
    </source>
</evidence>
<keyword evidence="1" id="KW-0812">Transmembrane</keyword>
<gene>
    <name evidence="2" type="ORF">NCTC10295_00483</name>
</gene>
<keyword evidence="1" id="KW-1133">Transmembrane helix</keyword>
<reference evidence="2 3" key="1">
    <citation type="submission" date="2018-06" db="EMBL/GenBank/DDBJ databases">
        <authorList>
            <consortium name="Pathogen Informatics"/>
            <person name="Doyle S."/>
        </authorList>
    </citation>
    <scope>NUCLEOTIDE SEQUENCE [LARGE SCALE GENOMIC DNA]</scope>
    <source>
        <strain evidence="2 3">NCTC10295</strain>
    </source>
</reference>
<feature type="transmembrane region" description="Helical" evidence="1">
    <location>
        <begin position="48"/>
        <end position="67"/>
    </location>
</feature>
<feature type="transmembrane region" description="Helical" evidence="1">
    <location>
        <begin position="143"/>
        <end position="168"/>
    </location>
</feature>
<dbReference type="AlphaFoldDB" id="A0A378UGY5"/>
<keyword evidence="3" id="KW-1185">Reference proteome</keyword>
<feature type="transmembrane region" description="Helical" evidence="1">
    <location>
        <begin position="88"/>
        <end position="108"/>
    </location>
</feature>
<dbReference type="RefSeq" id="WP_066077717.1">
    <property type="nucleotide sequence ID" value="NZ_CP181246.1"/>
</dbReference>
<evidence type="ECO:0000313" key="2">
    <source>
        <dbReference type="EMBL" id="STZ75732.1"/>
    </source>
</evidence>
<name>A0A378UGY5_BERDE</name>
<accession>A0A378UGY5</accession>
<organism evidence="2 3">
    <name type="scientific">Bergeriella denitrificans</name>
    <name type="common">Neisseria denitrificans</name>
    <dbReference type="NCBI Taxonomy" id="494"/>
    <lineage>
        <taxon>Bacteria</taxon>
        <taxon>Pseudomonadati</taxon>
        <taxon>Pseudomonadota</taxon>
        <taxon>Betaproteobacteria</taxon>
        <taxon>Neisseriales</taxon>
        <taxon>Neisseriaceae</taxon>
        <taxon>Bergeriella</taxon>
    </lineage>
</organism>
<protein>
    <recommendedName>
        <fullName evidence="4">Yip1 domain-containing protein</fullName>
    </recommendedName>
</protein>
<evidence type="ECO:0008006" key="4">
    <source>
        <dbReference type="Google" id="ProtNLM"/>
    </source>
</evidence>